<protein>
    <submittedName>
        <fullName evidence="1">Uncharacterized protein</fullName>
    </submittedName>
</protein>
<evidence type="ECO:0000313" key="2">
    <source>
        <dbReference type="Proteomes" id="UP000886501"/>
    </source>
</evidence>
<sequence length="289" mass="31508">MAAKVSAEVETPVAFLPQDLPTAMIGIDIPSSVLEDIVSPSVLHAVESPPETFISFPAGTVSSPTLSISTVSDLAPTELGEEIEHSQELTATRHDTFYFEDGNVEIVCGDTIFRPALLRAPTLEGPPRIAISDSAEDFATLLRMIYTPGFPAQHKVPEFTVFASLLRMTTKYGFFDVRHQLIKDLKSAYPTKWEDYRTAKVLGEDIFGSSKPHPNAVLNLFEVRNIRFAIPFAAYLASIGGFLALISDKPGMVFPRHTLATTIHGVHVLQAVASHVTRVAAYGGKLWVS</sequence>
<reference evidence="1" key="2">
    <citation type="journal article" date="2020" name="Nat. Commun.">
        <title>Large-scale genome sequencing of mycorrhizal fungi provides insights into the early evolution of symbiotic traits.</title>
        <authorList>
            <person name="Miyauchi S."/>
            <person name="Kiss E."/>
            <person name="Kuo A."/>
            <person name="Drula E."/>
            <person name="Kohler A."/>
            <person name="Sanchez-Garcia M."/>
            <person name="Morin E."/>
            <person name="Andreopoulos B."/>
            <person name="Barry K.W."/>
            <person name="Bonito G."/>
            <person name="Buee M."/>
            <person name="Carver A."/>
            <person name="Chen C."/>
            <person name="Cichocki N."/>
            <person name="Clum A."/>
            <person name="Culley D."/>
            <person name="Crous P.W."/>
            <person name="Fauchery L."/>
            <person name="Girlanda M."/>
            <person name="Hayes R.D."/>
            <person name="Keri Z."/>
            <person name="LaButti K."/>
            <person name="Lipzen A."/>
            <person name="Lombard V."/>
            <person name="Magnuson J."/>
            <person name="Maillard F."/>
            <person name="Murat C."/>
            <person name="Nolan M."/>
            <person name="Ohm R.A."/>
            <person name="Pangilinan J."/>
            <person name="Pereira M.F."/>
            <person name="Perotto S."/>
            <person name="Peter M."/>
            <person name="Pfister S."/>
            <person name="Riley R."/>
            <person name="Sitrit Y."/>
            <person name="Stielow J.B."/>
            <person name="Szollosi G."/>
            <person name="Zifcakova L."/>
            <person name="Stursova M."/>
            <person name="Spatafora J.W."/>
            <person name="Tedersoo L."/>
            <person name="Vaario L.M."/>
            <person name="Yamada A."/>
            <person name="Yan M."/>
            <person name="Wang P."/>
            <person name="Xu J."/>
            <person name="Bruns T."/>
            <person name="Baldrian P."/>
            <person name="Vilgalys R."/>
            <person name="Dunand C."/>
            <person name="Henrissat B."/>
            <person name="Grigoriev I.V."/>
            <person name="Hibbett D."/>
            <person name="Nagy L.G."/>
            <person name="Martin F.M."/>
        </authorList>
    </citation>
    <scope>NUCLEOTIDE SEQUENCE</scope>
    <source>
        <strain evidence="1">P2</strain>
    </source>
</reference>
<comment type="caution">
    <text evidence="1">The sequence shown here is derived from an EMBL/GenBank/DDBJ whole genome shotgun (WGS) entry which is preliminary data.</text>
</comment>
<accession>A0ACB6ZR13</accession>
<keyword evidence="2" id="KW-1185">Reference proteome</keyword>
<gene>
    <name evidence="1" type="ORF">BDM02DRAFT_3183972</name>
</gene>
<organism evidence="1 2">
    <name type="scientific">Thelephora ganbajun</name>
    <name type="common">Ganba fungus</name>
    <dbReference type="NCBI Taxonomy" id="370292"/>
    <lineage>
        <taxon>Eukaryota</taxon>
        <taxon>Fungi</taxon>
        <taxon>Dikarya</taxon>
        <taxon>Basidiomycota</taxon>
        <taxon>Agaricomycotina</taxon>
        <taxon>Agaricomycetes</taxon>
        <taxon>Thelephorales</taxon>
        <taxon>Thelephoraceae</taxon>
        <taxon>Thelephora</taxon>
    </lineage>
</organism>
<name>A0ACB6ZR13_THEGA</name>
<proteinExistence type="predicted"/>
<evidence type="ECO:0000313" key="1">
    <source>
        <dbReference type="EMBL" id="KAF9651974.1"/>
    </source>
</evidence>
<dbReference type="Proteomes" id="UP000886501">
    <property type="component" value="Unassembled WGS sequence"/>
</dbReference>
<dbReference type="EMBL" id="MU117971">
    <property type="protein sequence ID" value="KAF9651974.1"/>
    <property type="molecule type" value="Genomic_DNA"/>
</dbReference>
<reference evidence="1" key="1">
    <citation type="submission" date="2019-10" db="EMBL/GenBank/DDBJ databases">
        <authorList>
            <consortium name="DOE Joint Genome Institute"/>
            <person name="Kuo A."/>
            <person name="Miyauchi S."/>
            <person name="Kiss E."/>
            <person name="Drula E."/>
            <person name="Kohler A."/>
            <person name="Sanchez-Garcia M."/>
            <person name="Andreopoulos B."/>
            <person name="Barry K.W."/>
            <person name="Bonito G."/>
            <person name="Buee M."/>
            <person name="Carver A."/>
            <person name="Chen C."/>
            <person name="Cichocki N."/>
            <person name="Clum A."/>
            <person name="Culley D."/>
            <person name="Crous P.W."/>
            <person name="Fauchery L."/>
            <person name="Girlanda M."/>
            <person name="Hayes R."/>
            <person name="Keri Z."/>
            <person name="Labutti K."/>
            <person name="Lipzen A."/>
            <person name="Lombard V."/>
            <person name="Magnuson J."/>
            <person name="Maillard F."/>
            <person name="Morin E."/>
            <person name="Murat C."/>
            <person name="Nolan M."/>
            <person name="Ohm R."/>
            <person name="Pangilinan J."/>
            <person name="Pereira M."/>
            <person name="Perotto S."/>
            <person name="Peter M."/>
            <person name="Riley R."/>
            <person name="Sitrit Y."/>
            <person name="Stielow B."/>
            <person name="Szollosi G."/>
            <person name="Zifcakova L."/>
            <person name="Stursova M."/>
            <person name="Spatafora J.W."/>
            <person name="Tedersoo L."/>
            <person name="Vaario L.-M."/>
            <person name="Yamada A."/>
            <person name="Yan M."/>
            <person name="Wang P."/>
            <person name="Xu J."/>
            <person name="Bruns T."/>
            <person name="Baldrian P."/>
            <person name="Vilgalys R."/>
            <person name="Henrissat B."/>
            <person name="Grigoriev I.V."/>
            <person name="Hibbett D."/>
            <person name="Nagy L.G."/>
            <person name="Martin F.M."/>
        </authorList>
    </citation>
    <scope>NUCLEOTIDE SEQUENCE</scope>
    <source>
        <strain evidence="1">P2</strain>
    </source>
</reference>